<dbReference type="Pfam" id="PF01421">
    <property type="entry name" value="Reprolysin"/>
    <property type="match status" value="1"/>
</dbReference>
<name>A0AAV4BBJ6_9GAST</name>
<dbReference type="InterPro" id="IPR024079">
    <property type="entry name" value="MetalloPept_cat_dom_sf"/>
</dbReference>
<feature type="domain" description="Peptidase M12B" evidence="2">
    <location>
        <begin position="14"/>
        <end position="169"/>
    </location>
</feature>
<comment type="caution">
    <text evidence="3">The sequence shown here is derived from an EMBL/GenBank/DDBJ whole genome shotgun (WGS) entry which is preliminary data.</text>
</comment>
<evidence type="ECO:0000313" key="3">
    <source>
        <dbReference type="EMBL" id="GFO16104.1"/>
    </source>
</evidence>
<keyword evidence="1" id="KW-0479">Metal-binding</keyword>
<reference evidence="3 4" key="1">
    <citation type="journal article" date="2021" name="Elife">
        <title>Chloroplast acquisition without the gene transfer in kleptoplastic sea slugs, Plakobranchus ocellatus.</title>
        <authorList>
            <person name="Maeda T."/>
            <person name="Takahashi S."/>
            <person name="Yoshida T."/>
            <person name="Shimamura S."/>
            <person name="Takaki Y."/>
            <person name="Nagai Y."/>
            <person name="Toyoda A."/>
            <person name="Suzuki Y."/>
            <person name="Arimoto A."/>
            <person name="Ishii H."/>
            <person name="Satoh N."/>
            <person name="Nishiyama T."/>
            <person name="Hasebe M."/>
            <person name="Maruyama T."/>
            <person name="Minagawa J."/>
            <person name="Obokata J."/>
            <person name="Shigenobu S."/>
        </authorList>
    </citation>
    <scope>NUCLEOTIDE SEQUENCE [LARGE SCALE GENOMIC DNA]</scope>
</reference>
<feature type="binding site" evidence="1">
    <location>
        <position position="105"/>
    </location>
    <ligand>
        <name>Zn(2+)</name>
        <dbReference type="ChEBI" id="CHEBI:29105"/>
        <note>catalytic</note>
    </ligand>
</feature>
<dbReference type="GO" id="GO:0006508">
    <property type="term" value="P:proteolysis"/>
    <property type="evidence" value="ECO:0007669"/>
    <property type="project" value="InterPro"/>
</dbReference>
<feature type="binding site" evidence="1">
    <location>
        <position position="101"/>
    </location>
    <ligand>
        <name>Zn(2+)</name>
        <dbReference type="ChEBI" id="CHEBI:29105"/>
        <note>catalytic</note>
    </ligand>
</feature>
<evidence type="ECO:0000313" key="4">
    <source>
        <dbReference type="Proteomes" id="UP000735302"/>
    </source>
</evidence>
<evidence type="ECO:0000256" key="1">
    <source>
        <dbReference type="PROSITE-ProRule" id="PRU00276"/>
    </source>
</evidence>
<dbReference type="GO" id="GO:0046872">
    <property type="term" value="F:metal ion binding"/>
    <property type="evidence" value="ECO:0007669"/>
    <property type="project" value="UniProtKB-KW"/>
</dbReference>
<comment type="caution">
    <text evidence="1">Lacks conserved residue(s) required for the propagation of feature annotation.</text>
</comment>
<protein>
    <submittedName>
        <fullName evidence="3">A disintegrin and metalloproteinase with thrombospondin motifs 1</fullName>
    </submittedName>
</protein>
<dbReference type="GO" id="GO:0004222">
    <property type="term" value="F:metalloendopeptidase activity"/>
    <property type="evidence" value="ECO:0007669"/>
    <property type="project" value="InterPro"/>
</dbReference>
<dbReference type="PANTHER" id="PTHR11905:SF159">
    <property type="entry name" value="ADAM METALLOPROTEASE"/>
    <property type="match status" value="1"/>
</dbReference>
<dbReference type="SUPFAM" id="SSF55486">
    <property type="entry name" value="Metalloproteases ('zincins'), catalytic domain"/>
    <property type="match status" value="1"/>
</dbReference>
<dbReference type="InterPro" id="IPR001590">
    <property type="entry name" value="Peptidase_M12B"/>
</dbReference>
<keyword evidence="3" id="KW-0378">Hydrolase</keyword>
<keyword evidence="3" id="KW-0482">Metalloprotease</keyword>
<gene>
    <name evidence="3" type="ORF">PoB_004260900</name>
</gene>
<feature type="binding site" evidence="1">
    <location>
        <position position="111"/>
    </location>
    <ligand>
        <name>Zn(2+)</name>
        <dbReference type="ChEBI" id="CHEBI:29105"/>
        <note>catalytic</note>
    </ligand>
</feature>
<organism evidence="3 4">
    <name type="scientific">Plakobranchus ocellatus</name>
    <dbReference type="NCBI Taxonomy" id="259542"/>
    <lineage>
        <taxon>Eukaryota</taxon>
        <taxon>Metazoa</taxon>
        <taxon>Spiralia</taxon>
        <taxon>Lophotrochozoa</taxon>
        <taxon>Mollusca</taxon>
        <taxon>Gastropoda</taxon>
        <taxon>Heterobranchia</taxon>
        <taxon>Euthyneura</taxon>
        <taxon>Panpulmonata</taxon>
        <taxon>Sacoglossa</taxon>
        <taxon>Placobranchoidea</taxon>
        <taxon>Plakobranchidae</taxon>
        <taxon>Plakobranchus</taxon>
    </lineage>
</organism>
<feature type="active site" evidence="1">
    <location>
        <position position="102"/>
    </location>
</feature>
<keyword evidence="1" id="KW-0862">Zinc</keyword>
<accession>A0AAV4BBJ6</accession>
<dbReference type="Proteomes" id="UP000735302">
    <property type="component" value="Unassembled WGS sequence"/>
</dbReference>
<sequence>MRCAWTLLSRNPTISTWTENNKVGINVKAASALRAFTAHAEAFAEAFGVDHVTLITGYDLRSENLTRDLLGVAFSFGVCSVEPTSLVEESFTEQTANTLAHEIGHSLGCGHDGAGNDCREEDFFVMAPSNALPTSIDKGSNPWTFSTCCVDVMFDFLATYVPSDIRSQC</sequence>
<dbReference type="EMBL" id="BLXT01004649">
    <property type="protein sequence ID" value="GFO16104.1"/>
    <property type="molecule type" value="Genomic_DNA"/>
</dbReference>
<keyword evidence="4" id="KW-1185">Reference proteome</keyword>
<dbReference type="PANTHER" id="PTHR11905">
    <property type="entry name" value="ADAM A DISINTEGRIN AND METALLOPROTEASE DOMAIN"/>
    <property type="match status" value="1"/>
</dbReference>
<keyword evidence="3" id="KW-0645">Protease</keyword>
<dbReference type="AlphaFoldDB" id="A0AAV4BBJ6"/>
<proteinExistence type="predicted"/>
<dbReference type="PROSITE" id="PS50215">
    <property type="entry name" value="ADAM_MEPRO"/>
    <property type="match status" value="1"/>
</dbReference>
<dbReference type="Gene3D" id="3.40.390.10">
    <property type="entry name" value="Collagenase (Catalytic Domain)"/>
    <property type="match status" value="1"/>
</dbReference>
<evidence type="ECO:0000259" key="2">
    <source>
        <dbReference type="PROSITE" id="PS50215"/>
    </source>
</evidence>